<evidence type="ECO:0000256" key="1">
    <source>
        <dbReference type="SAM" id="SignalP"/>
    </source>
</evidence>
<evidence type="ECO:0000259" key="2">
    <source>
        <dbReference type="Pfam" id="PF03457"/>
    </source>
</evidence>
<accession>K0RJH2</accession>
<gene>
    <name evidence="3" type="ORF">THAOC_34492</name>
</gene>
<feature type="domain" description="Helicase-associated" evidence="2">
    <location>
        <begin position="113"/>
        <end position="184"/>
    </location>
</feature>
<dbReference type="Proteomes" id="UP000266841">
    <property type="component" value="Unassembled WGS sequence"/>
</dbReference>
<organism evidence="3 4">
    <name type="scientific">Thalassiosira oceanica</name>
    <name type="common">Marine diatom</name>
    <dbReference type="NCBI Taxonomy" id="159749"/>
    <lineage>
        <taxon>Eukaryota</taxon>
        <taxon>Sar</taxon>
        <taxon>Stramenopiles</taxon>
        <taxon>Ochrophyta</taxon>
        <taxon>Bacillariophyta</taxon>
        <taxon>Coscinodiscophyceae</taxon>
        <taxon>Thalassiosirophycidae</taxon>
        <taxon>Thalassiosirales</taxon>
        <taxon>Thalassiosiraceae</taxon>
        <taxon>Thalassiosira</taxon>
    </lineage>
</organism>
<dbReference type="Gene3D" id="6.10.140.530">
    <property type="match status" value="1"/>
</dbReference>
<name>K0RJH2_THAOC</name>
<dbReference type="EMBL" id="AGNL01047512">
    <property type="protein sequence ID" value="EJK46827.1"/>
    <property type="molecule type" value="Genomic_DNA"/>
</dbReference>
<feature type="signal peptide" evidence="1">
    <location>
        <begin position="1"/>
        <end position="21"/>
    </location>
</feature>
<sequence length="247" mass="28126">MKPSISAPAFLLLFTGAGVGAFGPGGEICSSRHATRLNYSDIEPELAAATIDPKTALFESALYAGSEFPVRESPPPPSQAAKRSAASRVLRSREVSEIMNERKSRSAATSLHEIAWNQRYNELVEYKRLNGDCLVPQTYKPNKKLGYWVMQQRRQYRLQSDGKRSSLDGRVGAKRKQLLDEIGFVWRATRTARRLCLPLNNEDNEREEIKCDISSSSDFEGYMVERSNELSDDEKRQIWLKRFELFR</sequence>
<evidence type="ECO:0000313" key="4">
    <source>
        <dbReference type="Proteomes" id="UP000266841"/>
    </source>
</evidence>
<dbReference type="InterPro" id="IPR005114">
    <property type="entry name" value="Helicase_assoc"/>
</dbReference>
<comment type="caution">
    <text evidence="3">The sequence shown here is derived from an EMBL/GenBank/DDBJ whole genome shotgun (WGS) entry which is preliminary data.</text>
</comment>
<dbReference type="PANTHER" id="PTHR33418:SF1">
    <property type="entry name" value="HELICASE-ASSOCIATED DOMAIN-CONTAINING PROTEIN"/>
    <property type="match status" value="1"/>
</dbReference>
<keyword evidence="1" id="KW-0732">Signal</keyword>
<dbReference type="PANTHER" id="PTHR33418">
    <property type="entry name" value="HELICASE-ASSOCIATED"/>
    <property type="match status" value="1"/>
</dbReference>
<dbReference type="Pfam" id="PF03457">
    <property type="entry name" value="HA"/>
    <property type="match status" value="1"/>
</dbReference>
<reference evidence="3 4" key="1">
    <citation type="journal article" date="2012" name="Genome Biol.">
        <title>Genome and low-iron response of an oceanic diatom adapted to chronic iron limitation.</title>
        <authorList>
            <person name="Lommer M."/>
            <person name="Specht M."/>
            <person name="Roy A.S."/>
            <person name="Kraemer L."/>
            <person name="Andreson R."/>
            <person name="Gutowska M.A."/>
            <person name="Wolf J."/>
            <person name="Bergner S.V."/>
            <person name="Schilhabel M.B."/>
            <person name="Klostermeier U.C."/>
            <person name="Beiko R.G."/>
            <person name="Rosenstiel P."/>
            <person name="Hippler M."/>
            <person name="Laroche J."/>
        </authorList>
    </citation>
    <scope>NUCLEOTIDE SEQUENCE [LARGE SCALE GENOMIC DNA]</scope>
    <source>
        <strain evidence="3 4">CCMP1005</strain>
    </source>
</reference>
<proteinExistence type="predicted"/>
<dbReference type="AlphaFoldDB" id="K0RJH2"/>
<dbReference type="eggNOG" id="ENOG502T9U4">
    <property type="taxonomic scope" value="Eukaryota"/>
</dbReference>
<protein>
    <recommendedName>
        <fullName evidence="2">Helicase-associated domain-containing protein</fullName>
    </recommendedName>
</protein>
<dbReference type="OrthoDB" id="42040at2759"/>
<keyword evidence="4" id="KW-1185">Reference proteome</keyword>
<evidence type="ECO:0000313" key="3">
    <source>
        <dbReference type="EMBL" id="EJK46827.1"/>
    </source>
</evidence>
<feature type="chain" id="PRO_5003837075" description="Helicase-associated domain-containing protein" evidence="1">
    <location>
        <begin position="22"/>
        <end position="247"/>
    </location>
</feature>